<gene>
    <name evidence="1" type="ORF">AXF12_07785</name>
    <name evidence="2" type="ORF">SAMEA44541418_00136</name>
</gene>
<protein>
    <submittedName>
        <fullName evidence="2">50S ribosomal protein L22/uncharacterized domain fusion protein</fullName>
    </submittedName>
</protein>
<dbReference type="SUPFAM" id="SSF88697">
    <property type="entry name" value="PUA domain-like"/>
    <property type="match status" value="1"/>
</dbReference>
<evidence type="ECO:0000313" key="2">
    <source>
        <dbReference type="EMBL" id="SNV01819.1"/>
    </source>
</evidence>
<dbReference type="RefSeq" id="WP_066429988.1">
    <property type="nucleotide sequence ID" value="NZ_CP014227.1"/>
</dbReference>
<name>A0AAX2GUT4_9FLAO</name>
<proteinExistence type="predicted"/>
<dbReference type="Proteomes" id="UP000215539">
    <property type="component" value="Chromosome 1"/>
</dbReference>
<keyword evidence="2" id="KW-0689">Ribosomal protein</keyword>
<dbReference type="InterPro" id="IPR015947">
    <property type="entry name" value="PUA-like_sf"/>
</dbReference>
<evidence type="ECO:0000313" key="1">
    <source>
        <dbReference type="EMBL" id="AMD85420.1"/>
    </source>
</evidence>
<dbReference type="Gene3D" id="2.30.130.30">
    <property type="entry name" value="Hypothetical protein"/>
    <property type="match status" value="1"/>
</dbReference>
<sequence>MKVILPIKPQYAEKIFSGEKTYELRKHLFKYPITHVIVYATAPISKVIGEFEVSHIIAAHPIELWNMIRLSEDKSLACVTIREFINYFDLMKYALALAIKNPTLFDKPRPLSDYGLTHAPQSFVYYDE</sequence>
<dbReference type="AlphaFoldDB" id="A0AAX2GUT4"/>
<evidence type="ECO:0000313" key="4">
    <source>
        <dbReference type="Proteomes" id="UP000215539"/>
    </source>
</evidence>
<evidence type="ECO:0000313" key="3">
    <source>
        <dbReference type="Proteomes" id="UP000065822"/>
    </source>
</evidence>
<dbReference type="EMBL" id="CP014227">
    <property type="protein sequence ID" value="AMD85420.1"/>
    <property type="molecule type" value="Genomic_DNA"/>
</dbReference>
<keyword evidence="2" id="KW-0687">Ribonucleoprotein</keyword>
<keyword evidence="3" id="KW-1185">Reference proteome</keyword>
<dbReference type="GO" id="GO:0005840">
    <property type="term" value="C:ribosome"/>
    <property type="evidence" value="ECO:0007669"/>
    <property type="project" value="UniProtKB-KW"/>
</dbReference>
<organism evidence="2 4">
    <name type="scientific">Capnocytophaga haemolytica</name>
    <dbReference type="NCBI Taxonomy" id="45243"/>
    <lineage>
        <taxon>Bacteria</taxon>
        <taxon>Pseudomonadati</taxon>
        <taxon>Bacteroidota</taxon>
        <taxon>Flavobacteriia</taxon>
        <taxon>Flavobacteriales</taxon>
        <taxon>Flavobacteriaceae</taxon>
        <taxon>Capnocytophaga</taxon>
    </lineage>
</organism>
<accession>A0AAX2GUT4</accession>
<reference evidence="2 4" key="2">
    <citation type="submission" date="2017-06" db="EMBL/GenBank/DDBJ databases">
        <authorList>
            <consortium name="Pathogen Informatics"/>
        </authorList>
    </citation>
    <scope>NUCLEOTIDE SEQUENCE [LARGE SCALE GENOMIC DNA]</scope>
    <source>
        <strain evidence="2 4">NCTC12947</strain>
    </source>
</reference>
<dbReference type="Proteomes" id="UP000065822">
    <property type="component" value="Chromosome"/>
</dbReference>
<dbReference type="EMBL" id="LT906449">
    <property type="protein sequence ID" value="SNV01819.1"/>
    <property type="molecule type" value="Genomic_DNA"/>
</dbReference>
<dbReference type="KEGG" id="chg:AXF12_07785"/>
<reference evidence="1 3" key="1">
    <citation type="submission" date="2016-02" db="EMBL/GenBank/DDBJ databases">
        <authorList>
            <person name="Holder M.E."/>
            <person name="Ajami N.J."/>
            <person name="Petrosino J.F."/>
        </authorList>
    </citation>
    <scope>NUCLEOTIDE SEQUENCE [LARGE SCALE GENOMIC DNA]</scope>
    <source>
        <strain evidence="1 3">CCUG 32990</strain>
    </source>
</reference>